<protein>
    <submittedName>
        <fullName evidence="1">Uncharacterized protein</fullName>
    </submittedName>
</protein>
<evidence type="ECO:0000313" key="2">
    <source>
        <dbReference type="Proteomes" id="UP001497623"/>
    </source>
</evidence>
<keyword evidence="2" id="KW-1185">Reference proteome</keyword>
<reference evidence="1 2" key="1">
    <citation type="submission" date="2024-05" db="EMBL/GenBank/DDBJ databases">
        <authorList>
            <person name="Wallberg A."/>
        </authorList>
    </citation>
    <scope>NUCLEOTIDE SEQUENCE [LARGE SCALE GENOMIC DNA]</scope>
</reference>
<sequence>MSIFKDCQKIRNFFHILCICEILHSKYVTGFAFLTDPMLEEYKIFRFYIAMTSLVTWKRPFSLLLETVGIADHEDLDAILCGYIGYVNPEQATPSEGQHLLINSDNAPALYQASPPGFRIVESESPCQELKPLLREESLVEEAPICIRPHLCRWCLSMFLSLFASGPIDWLQQLDPCRDPCHVHVLGGSAYHQLETQGKDLNFENLRSEIYPFLNTLRFQTLTLQELDLYVVEADVLTQEEINSIKEFLINERNPCSLPVIGSRNGERRIKPIYSCQLQPGTISYAKPGKWYEAKEEVTILTDVSPEKSVYLTCFSYDILRTSRGMQLSVKDNCGNTLQVVDFRDGIARFKSLKLSPDNIYSFVIRHEERMFLNPILAKNCTPTVPMGRCCMVFWGNIHIDYFDYWE</sequence>
<organism evidence="1 2">
    <name type="scientific">Meganyctiphanes norvegica</name>
    <name type="common">Northern krill</name>
    <name type="synonym">Thysanopoda norvegica</name>
    <dbReference type="NCBI Taxonomy" id="48144"/>
    <lineage>
        <taxon>Eukaryota</taxon>
        <taxon>Metazoa</taxon>
        <taxon>Ecdysozoa</taxon>
        <taxon>Arthropoda</taxon>
        <taxon>Crustacea</taxon>
        <taxon>Multicrustacea</taxon>
        <taxon>Malacostraca</taxon>
        <taxon>Eumalacostraca</taxon>
        <taxon>Eucarida</taxon>
        <taxon>Euphausiacea</taxon>
        <taxon>Euphausiidae</taxon>
        <taxon>Meganyctiphanes</taxon>
    </lineage>
</organism>
<dbReference type="AlphaFoldDB" id="A0AAV2SP59"/>
<proteinExistence type="predicted"/>
<comment type="caution">
    <text evidence="1">The sequence shown here is derived from an EMBL/GenBank/DDBJ whole genome shotgun (WGS) entry which is preliminary data.</text>
</comment>
<accession>A0AAV2SP59</accession>
<evidence type="ECO:0000313" key="1">
    <source>
        <dbReference type="EMBL" id="CAL4218068.1"/>
    </source>
</evidence>
<dbReference type="EMBL" id="CAXKWB010093265">
    <property type="protein sequence ID" value="CAL4218068.1"/>
    <property type="molecule type" value="Genomic_DNA"/>
</dbReference>
<gene>
    <name evidence="1" type="ORF">MNOR_LOCUS38865</name>
</gene>
<name>A0AAV2SP59_MEGNR</name>
<dbReference type="Proteomes" id="UP001497623">
    <property type="component" value="Unassembled WGS sequence"/>
</dbReference>